<dbReference type="InterPro" id="IPR002881">
    <property type="entry name" value="DUF58"/>
</dbReference>
<feature type="compositionally biased region" description="Low complexity" evidence="1">
    <location>
        <begin position="354"/>
        <end position="373"/>
    </location>
</feature>
<reference evidence="4" key="1">
    <citation type="journal article" date="2019" name="Int. J. Syst. Evol. Microbiol.">
        <title>The Global Catalogue of Microorganisms (GCM) 10K type strain sequencing project: providing services to taxonomists for standard genome sequencing and annotation.</title>
        <authorList>
            <consortium name="The Broad Institute Genomics Platform"/>
            <consortium name="The Broad Institute Genome Sequencing Center for Infectious Disease"/>
            <person name="Wu L."/>
            <person name="Ma J."/>
        </authorList>
    </citation>
    <scope>NUCLEOTIDE SEQUENCE [LARGE SCALE GENOMIC DNA]</scope>
    <source>
        <strain evidence="4">KCTC 52438</strain>
    </source>
</reference>
<feature type="compositionally biased region" description="Low complexity" evidence="1">
    <location>
        <begin position="14"/>
        <end position="26"/>
    </location>
</feature>
<dbReference type="PANTHER" id="PTHR33608:SF12">
    <property type="entry name" value="DUF58 DOMAIN-CONTAINING PROTEIN"/>
    <property type="match status" value="1"/>
</dbReference>
<protein>
    <submittedName>
        <fullName evidence="3">DUF58 domain-containing protein</fullName>
    </submittedName>
</protein>
<evidence type="ECO:0000259" key="2">
    <source>
        <dbReference type="Pfam" id="PF01882"/>
    </source>
</evidence>
<feature type="region of interest" description="Disordered" evidence="1">
    <location>
        <begin position="14"/>
        <end position="48"/>
    </location>
</feature>
<evidence type="ECO:0000313" key="3">
    <source>
        <dbReference type="EMBL" id="MFC3153359.1"/>
    </source>
</evidence>
<evidence type="ECO:0000313" key="4">
    <source>
        <dbReference type="Proteomes" id="UP001595476"/>
    </source>
</evidence>
<sequence>MLFDIFNKHKSVDSSVSAESSAKHASTVGYSSGYTPSHKQGEAEDLSAKGPYVTKETLLRLATVGSKINLAKATYALSRNSGTHHSNQRGRGMEFLESRHYQPGDDIRSIDWRVTARTGKTHTKVFAEEREQPVFVLCDQSPYMFFGSQVRFKSVQAANLASLIAWSSLKQGDRFGGEILGESGQSELFKLSRNRSRLLQFLEKTTEMNQKLNNHCSANYTTLAEKLHQLRYMITPGTRLYILSDIYAFTPNALKALGQISAHTEITLFAINDPLEIEPPCTGQTRISLGGQVLSVVLSKHQQERILDHYQEHYQQVVSYLNNWNIPLIQVSTTDNPVDLFNARASKHRGQSKGASNTQSSAGTSTNTSGGNR</sequence>
<feature type="compositionally biased region" description="Polar residues" evidence="1">
    <location>
        <begin position="28"/>
        <end position="38"/>
    </location>
</feature>
<dbReference type="Pfam" id="PF01882">
    <property type="entry name" value="DUF58"/>
    <property type="match status" value="1"/>
</dbReference>
<feature type="region of interest" description="Disordered" evidence="1">
    <location>
        <begin position="345"/>
        <end position="373"/>
    </location>
</feature>
<gene>
    <name evidence="3" type="ORF">ACFOEK_20130</name>
</gene>
<name>A0ABV7HHM1_9GAMM</name>
<dbReference type="Proteomes" id="UP001595476">
    <property type="component" value="Unassembled WGS sequence"/>
</dbReference>
<evidence type="ECO:0000256" key="1">
    <source>
        <dbReference type="SAM" id="MobiDB-lite"/>
    </source>
</evidence>
<keyword evidence="4" id="KW-1185">Reference proteome</keyword>
<dbReference type="EMBL" id="JBHRSZ010000009">
    <property type="protein sequence ID" value="MFC3153359.1"/>
    <property type="molecule type" value="Genomic_DNA"/>
</dbReference>
<feature type="domain" description="DUF58" evidence="2">
    <location>
        <begin position="97"/>
        <end position="298"/>
    </location>
</feature>
<accession>A0ABV7HHM1</accession>
<organism evidence="3 4">
    <name type="scientific">Litoribrevibacter euphylliae</name>
    <dbReference type="NCBI Taxonomy" id="1834034"/>
    <lineage>
        <taxon>Bacteria</taxon>
        <taxon>Pseudomonadati</taxon>
        <taxon>Pseudomonadota</taxon>
        <taxon>Gammaproteobacteria</taxon>
        <taxon>Oceanospirillales</taxon>
        <taxon>Oceanospirillaceae</taxon>
        <taxon>Litoribrevibacter</taxon>
    </lineage>
</organism>
<dbReference type="RefSeq" id="WP_386723280.1">
    <property type="nucleotide sequence ID" value="NZ_JBHRSZ010000009.1"/>
</dbReference>
<proteinExistence type="predicted"/>
<dbReference type="PANTHER" id="PTHR33608">
    <property type="entry name" value="BLL2464 PROTEIN"/>
    <property type="match status" value="1"/>
</dbReference>
<comment type="caution">
    <text evidence="3">The sequence shown here is derived from an EMBL/GenBank/DDBJ whole genome shotgun (WGS) entry which is preliminary data.</text>
</comment>